<dbReference type="EMBL" id="SNRX01000078">
    <property type="protein sequence ID" value="KAA6300464.1"/>
    <property type="molecule type" value="Genomic_DNA"/>
</dbReference>
<dbReference type="Proteomes" id="UP000324575">
    <property type="component" value="Unassembled WGS sequence"/>
</dbReference>
<protein>
    <submittedName>
        <fullName evidence="1">Uncharacterized protein</fullName>
    </submittedName>
</protein>
<sequence>MFQSKGGVEEEIEWGTLNGTDSAPNSSSPDSYYYVKIMPLSQWDNKWKFAGEMDKALVDVSFFLQADNPYTHEVKKVGDQ</sequence>
<dbReference type="AlphaFoldDB" id="A0A5M8NXQ2"/>
<accession>A0A5M8NXQ2</accession>
<proteinExistence type="predicted"/>
<comment type="caution">
    <text evidence="1">The sequence shown here is derived from an EMBL/GenBank/DDBJ whole genome shotgun (WGS) entry which is preliminary data.</text>
</comment>
<evidence type="ECO:0000313" key="1">
    <source>
        <dbReference type="EMBL" id="KAA6300464.1"/>
    </source>
</evidence>
<reference evidence="1 2" key="1">
    <citation type="submission" date="2019-03" db="EMBL/GenBank/DDBJ databases">
        <title>Single cell metagenomics reveals metabolic interactions within the superorganism composed of flagellate Streblomastix strix and complex community of Bacteroidetes bacteria on its surface.</title>
        <authorList>
            <person name="Treitli S.C."/>
            <person name="Kolisko M."/>
            <person name="Husnik F."/>
            <person name="Keeling P."/>
            <person name="Hampl V."/>
        </authorList>
    </citation>
    <scope>NUCLEOTIDE SEQUENCE [LARGE SCALE GENOMIC DNA]</scope>
    <source>
        <strain evidence="1">St1</strain>
    </source>
</reference>
<name>A0A5M8NXQ2_9BACT</name>
<organism evidence="1 2">
    <name type="scientific">Candidatus Ordinivivax streblomastigis</name>
    <dbReference type="NCBI Taxonomy" id="2540710"/>
    <lineage>
        <taxon>Bacteria</taxon>
        <taxon>Pseudomonadati</taxon>
        <taxon>Bacteroidota</taxon>
        <taxon>Bacteroidia</taxon>
        <taxon>Bacteroidales</taxon>
        <taxon>Candidatus Ordinivivax</taxon>
    </lineage>
</organism>
<gene>
    <name evidence="1" type="ORF">EZS26_003392</name>
</gene>
<evidence type="ECO:0000313" key="2">
    <source>
        <dbReference type="Proteomes" id="UP000324575"/>
    </source>
</evidence>